<proteinExistence type="predicted"/>
<dbReference type="Proteomes" id="UP001320706">
    <property type="component" value="Unassembled WGS sequence"/>
</dbReference>
<keyword evidence="2" id="KW-1185">Reference proteome</keyword>
<evidence type="ECO:0000313" key="1">
    <source>
        <dbReference type="EMBL" id="KAK8204352.1"/>
    </source>
</evidence>
<evidence type="ECO:0000313" key="2">
    <source>
        <dbReference type="Proteomes" id="UP001320706"/>
    </source>
</evidence>
<gene>
    <name evidence="1" type="ORF">M8818_005197</name>
</gene>
<reference evidence="1" key="1">
    <citation type="submission" date="2024-02" db="EMBL/GenBank/DDBJ databases">
        <title>Metagenome Assembled Genome of Zalaria obscura JY119.</title>
        <authorList>
            <person name="Vighnesh L."/>
            <person name="Jagadeeshwari U."/>
            <person name="Venkata Ramana C."/>
            <person name="Sasikala C."/>
        </authorList>
    </citation>
    <scope>NUCLEOTIDE SEQUENCE</scope>
    <source>
        <strain evidence="1">JY119</strain>
    </source>
</reference>
<name>A0ACC3SAN1_9PEZI</name>
<organism evidence="1 2">
    <name type="scientific">Zalaria obscura</name>
    <dbReference type="NCBI Taxonomy" id="2024903"/>
    <lineage>
        <taxon>Eukaryota</taxon>
        <taxon>Fungi</taxon>
        <taxon>Dikarya</taxon>
        <taxon>Ascomycota</taxon>
        <taxon>Pezizomycotina</taxon>
        <taxon>Dothideomycetes</taxon>
        <taxon>Dothideomycetidae</taxon>
        <taxon>Dothideales</taxon>
        <taxon>Zalariaceae</taxon>
        <taxon>Zalaria</taxon>
    </lineage>
</organism>
<sequence length="278" mass="31997">MTDSLDSQQHQEELQEEDGRYLEDVFDIFLPGSSPQSNFGVLLADQATMVQFDRPLHRQLMDVVVRKASQDPAFLNDLRAVIGEKDTAKADFYKIKGQFKAAFASLNEYRLTGVRSNTSRDVITVATHLRNLLRDLEATARKHAGTPWFRFNAVTFLLTTIETVVGWNFDAYVGVPWPRPAYIDQPWHRNLYRRLIERPETNRPFIVGILDEQFADIMPGFRAHIERVVAKLTQANAPQQYIAHFGRWAAEEEDESSEEETDNEDDEDDEDDDDEDSE</sequence>
<comment type="caution">
    <text evidence="1">The sequence shown here is derived from an EMBL/GenBank/DDBJ whole genome shotgun (WGS) entry which is preliminary data.</text>
</comment>
<accession>A0ACC3SAN1</accession>
<protein>
    <submittedName>
        <fullName evidence="1">Uncharacterized protein</fullName>
    </submittedName>
</protein>
<dbReference type="EMBL" id="JAMKPW020000028">
    <property type="protein sequence ID" value="KAK8204352.1"/>
    <property type="molecule type" value="Genomic_DNA"/>
</dbReference>